<dbReference type="PROSITE" id="PS51257">
    <property type="entry name" value="PROKAR_LIPOPROTEIN"/>
    <property type="match status" value="1"/>
</dbReference>
<evidence type="ECO:0000256" key="3">
    <source>
        <dbReference type="ARBA" id="ARBA00023139"/>
    </source>
</evidence>
<evidence type="ECO:0000256" key="5">
    <source>
        <dbReference type="SAM" id="SignalP"/>
    </source>
</evidence>
<name>A0A4R6EMF4_SCAGO</name>
<sequence>MKKTLIAVVPLIAPLMLSGCSYYNQFVERMNTDTLQYQCEEKPLTVHLNNTRQQVDFIYDNQQQTLTQGISASGARYTDGIYVFWSKGDSATVYKRDRIVLNNCQLQNPKR</sequence>
<evidence type="ECO:0000313" key="7">
    <source>
        <dbReference type="EMBL" id="TDN60205.1"/>
    </source>
</evidence>
<feature type="signal peptide" evidence="5">
    <location>
        <begin position="1"/>
        <end position="23"/>
    </location>
</feature>
<evidence type="ECO:0000259" key="6">
    <source>
        <dbReference type="Pfam" id="PF09864"/>
    </source>
</evidence>
<comment type="caution">
    <text evidence="7">The sequence shown here is derived from an EMBL/GenBank/DDBJ whole genome shotgun (WGS) entry which is preliminary data.</text>
</comment>
<reference evidence="7 8" key="1">
    <citation type="submission" date="2019-03" db="EMBL/GenBank/DDBJ databases">
        <title>Genomic analyses of the natural microbiome of Caenorhabditis elegans.</title>
        <authorList>
            <person name="Samuel B."/>
        </authorList>
    </citation>
    <scope>NUCLEOTIDE SEQUENCE [LARGE SCALE GENOMIC DNA]</scope>
    <source>
        <strain evidence="7 8">BIGb0156</strain>
    </source>
</reference>
<evidence type="ECO:0000256" key="4">
    <source>
        <dbReference type="ARBA" id="ARBA00023288"/>
    </source>
</evidence>
<accession>A0A4R6EMF4</accession>
<dbReference type="Pfam" id="PF09864">
    <property type="entry name" value="MliC"/>
    <property type="match status" value="1"/>
</dbReference>
<dbReference type="EMBL" id="SNVX01000003">
    <property type="protein sequence ID" value="TDN60205.1"/>
    <property type="molecule type" value="Genomic_DNA"/>
</dbReference>
<gene>
    <name evidence="7" type="ORF">EC847_103395</name>
</gene>
<dbReference type="NCBIfam" id="NF008475">
    <property type="entry name" value="PRK11372.1"/>
    <property type="match status" value="1"/>
</dbReference>
<evidence type="ECO:0000313" key="8">
    <source>
        <dbReference type="Proteomes" id="UP000295530"/>
    </source>
</evidence>
<dbReference type="SUPFAM" id="SSF141488">
    <property type="entry name" value="YdhA-like"/>
    <property type="match status" value="1"/>
</dbReference>
<dbReference type="AlphaFoldDB" id="A0A4R6EMF4"/>
<feature type="chain" id="PRO_5020692651" evidence="5">
    <location>
        <begin position="24"/>
        <end position="111"/>
    </location>
</feature>
<keyword evidence="1 5" id="KW-0732">Signal</keyword>
<dbReference type="OrthoDB" id="5588236at2"/>
<dbReference type="RefSeq" id="WP_133460824.1">
    <property type="nucleotide sequence ID" value="NZ_SNVX01000003.1"/>
</dbReference>
<keyword evidence="2" id="KW-0472">Membrane</keyword>
<evidence type="ECO:0000256" key="1">
    <source>
        <dbReference type="ARBA" id="ARBA00022729"/>
    </source>
</evidence>
<dbReference type="InterPro" id="IPR036328">
    <property type="entry name" value="MliC_sf"/>
</dbReference>
<protein>
    <submittedName>
        <fullName evidence="7">Membrane-bound inhibitor of C-type lysozyme</fullName>
    </submittedName>
</protein>
<keyword evidence="3" id="KW-0564">Palmitate</keyword>
<dbReference type="Proteomes" id="UP000295530">
    <property type="component" value="Unassembled WGS sequence"/>
</dbReference>
<evidence type="ECO:0000256" key="2">
    <source>
        <dbReference type="ARBA" id="ARBA00023136"/>
    </source>
</evidence>
<proteinExistence type="predicted"/>
<organism evidence="7 8">
    <name type="scientific">Scandinavium goeteborgense</name>
    <dbReference type="NCBI Taxonomy" id="1851514"/>
    <lineage>
        <taxon>Bacteria</taxon>
        <taxon>Pseudomonadati</taxon>
        <taxon>Pseudomonadota</taxon>
        <taxon>Gammaproteobacteria</taxon>
        <taxon>Enterobacterales</taxon>
        <taxon>Enterobacteriaceae</taxon>
        <taxon>Scandinavium</taxon>
    </lineage>
</organism>
<dbReference type="Gene3D" id="2.40.128.200">
    <property type="match status" value="1"/>
</dbReference>
<dbReference type="InterPro" id="IPR018660">
    <property type="entry name" value="MliC"/>
</dbReference>
<keyword evidence="8" id="KW-1185">Reference proteome</keyword>
<keyword evidence="4" id="KW-0449">Lipoprotein</keyword>
<feature type="domain" description="C-type lysozyme inhibitor" evidence="6">
    <location>
        <begin position="37"/>
        <end position="98"/>
    </location>
</feature>